<proteinExistence type="predicted"/>
<dbReference type="STRING" id="161355.PS9374_05720"/>
<dbReference type="EMBL" id="BDCX01000015">
    <property type="protein sequence ID" value="GAT70040.1"/>
    <property type="molecule type" value="Genomic_DNA"/>
</dbReference>
<feature type="domain" description="Amine oxidase" evidence="5">
    <location>
        <begin position="67"/>
        <end position="495"/>
    </location>
</feature>
<dbReference type="PANTHER" id="PTHR10742">
    <property type="entry name" value="FLAVIN MONOAMINE OXIDASE"/>
    <property type="match status" value="1"/>
</dbReference>
<keyword evidence="7" id="KW-1185">Reference proteome</keyword>
<comment type="caution">
    <text evidence="6">The sequence shown here is derived from an EMBL/GenBank/DDBJ whole genome shotgun (WGS) entry which is preliminary data.</text>
</comment>
<dbReference type="OrthoDB" id="337830at2"/>
<evidence type="ECO:0000256" key="2">
    <source>
        <dbReference type="ARBA" id="ARBA00023002"/>
    </source>
</evidence>
<evidence type="ECO:0000259" key="5">
    <source>
        <dbReference type="Pfam" id="PF01593"/>
    </source>
</evidence>
<dbReference type="PANTHER" id="PTHR10742:SF410">
    <property type="entry name" value="LYSINE-SPECIFIC HISTONE DEMETHYLASE 2"/>
    <property type="match status" value="1"/>
</dbReference>
<dbReference type="InterPro" id="IPR006311">
    <property type="entry name" value="TAT_signal"/>
</dbReference>
<accession>A0A171DM76</accession>
<protein>
    <submittedName>
        <fullName evidence="6">Amine oxidase</fullName>
    </submittedName>
</protein>
<gene>
    <name evidence="6" type="ORF">PS9374_05720</name>
</gene>
<comment type="cofactor">
    <cofactor evidence="1">
        <name>FAD</name>
        <dbReference type="ChEBI" id="CHEBI:57692"/>
    </cofactor>
</comment>
<feature type="binding site" evidence="3">
    <location>
        <position position="281"/>
    </location>
    <ligand>
        <name>FAD</name>
        <dbReference type="ChEBI" id="CHEBI:57692"/>
    </ligand>
</feature>
<feature type="region of interest" description="Disordered" evidence="4">
    <location>
        <begin position="173"/>
        <end position="195"/>
    </location>
</feature>
<dbReference type="Proteomes" id="UP000077701">
    <property type="component" value="Unassembled WGS sequence"/>
</dbReference>
<dbReference type="Pfam" id="PF01593">
    <property type="entry name" value="Amino_oxidase"/>
    <property type="match status" value="1"/>
</dbReference>
<keyword evidence="2" id="KW-0560">Oxidoreductase</keyword>
<reference evidence="7" key="2">
    <citation type="submission" date="2016-04" db="EMBL/GenBank/DDBJ databases">
        <title>Planomonospora sphaerica JCM9374 whole genome shotgun sequence.</title>
        <authorList>
            <person name="Suzuki T."/>
            <person name="Dohra H."/>
            <person name="Kodani S."/>
        </authorList>
    </citation>
    <scope>NUCLEOTIDE SEQUENCE [LARGE SCALE GENOMIC DNA]</scope>
    <source>
        <strain evidence="7">JCM 9374</strain>
    </source>
</reference>
<dbReference type="SUPFAM" id="SSF51905">
    <property type="entry name" value="FAD/NAD(P)-binding domain"/>
    <property type="match status" value="1"/>
</dbReference>
<dbReference type="PRINTS" id="PR00757">
    <property type="entry name" value="AMINEOXDASEF"/>
</dbReference>
<reference evidence="6 7" key="1">
    <citation type="journal article" date="2016" name="Genome Announc.">
        <title>Draft Genome Sequence of Planomonospora sphaerica JCM9374, a Rare Actinomycete.</title>
        <authorList>
            <person name="Dohra H."/>
            <person name="Suzuki T."/>
            <person name="Inoue Y."/>
            <person name="Kodani S."/>
        </authorList>
    </citation>
    <scope>NUCLEOTIDE SEQUENCE [LARGE SCALE GENOMIC DNA]</scope>
    <source>
        <strain evidence="6 7">JCM 9374</strain>
    </source>
</reference>
<dbReference type="Gene3D" id="3.50.50.60">
    <property type="entry name" value="FAD/NAD(P)-binding domain"/>
    <property type="match status" value="1"/>
</dbReference>
<evidence type="ECO:0000256" key="3">
    <source>
        <dbReference type="PIRSR" id="PIRSR601613-1"/>
    </source>
</evidence>
<evidence type="ECO:0000313" key="7">
    <source>
        <dbReference type="Proteomes" id="UP000077701"/>
    </source>
</evidence>
<evidence type="ECO:0000256" key="1">
    <source>
        <dbReference type="ARBA" id="ARBA00001974"/>
    </source>
</evidence>
<evidence type="ECO:0000256" key="4">
    <source>
        <dbReference type="SAM" id="MobiDB-lite"/>
    </source>
</evidence>
<dbReference type="InterPro" id="IPR050281">
    <property type="entry name" value="Flavin_monoamine_oxidase"/>
</dbReference>
<feature type="binding site" evidence="3">
    <location>
        <begin position="87"/>
        <end position="88"/>
    </location>
    <ligand>
        <name>FAD</name>
        <dbReference type="ChEBI" id="CHEBI:57692"/>
    </ligand>
</feature>
<dbReference type="GO" id="GO:0016491">
    <property type="term" value="F:oxidoreductase activity"/>
    <property type="evidence" value="ECO:0007669"/>
    <property type="project" value="UniProtKB-KW"/>
</dbReference>
<organism evidence="6 7">
    <name type="scientific">Planomonospora sphaerica</name>
    <dbReference type="NCBI Taxonomy" id="161355"/>
    <lineage>
        <taxon>Bacteria</taxon>
        <taxon>Bacillati</taxon>
        <taxon>Actinomycetota</taxon>
        <taxon>Actinomycetes</taxon>
        <taxon>Streptosporangiales</taxon>
        <taxon>Streptosporangiaceae</taxon>
        <taxon>Planomonospora</taxon>
    </lineage>
</organism>
<dbReference type="InterPro" id="IPR001613">
    <property type="entry name" value="Flavin_amine_oxidase"/>
</dbReference>
<dbReference type="PROSITE" id="PS51318">
    <property type="entry name" value="TAT"/>
    <property type="match status" value="1"/>
</dbReference>
<dbReference type="SUPFAM" id="SSF54373">
    <property type="entry name" value="FAD-linked reductases, C-terminal domain"/>
    <property type="match status" value="1"/>
</dbReference>
<name>A0A171DM76_9ACTN</name>
<dbReference type="InterPro" id="IPR036188">
    <property type="entry name" value="FAD/NAD-bd_sf"/>
</dbReference>
<dbReference type="Gene3D" id="3.90.660.10">
    <property type="match status" value="1"/>
</dbReference>
<dbReference type="AlphaFoldDB" id="A0A171DM76"/>
<dbReference type="InterPro" id="IPR002937">
    <property type="entry name" value="Amino_oxidase"/>
</dbReference>
<sequence length="506" mass="51409">MRLSRRGLLAGAAGLSAAAAGIALGYQAGASSVRRRAGRWEVGRDGGPAPGGVAGDLTRVIVIGAGLAGLAAANALASAGVQVLVLEARDRLGGRIRTAEIGAADIDLGAAWIHDPRGNPLTRLCERAGVPRLPYALDDLTAGAALVGEGGVRVRGSLRSDLIRSAAGFEDAAARSTARTPPSGAPTASGGVAGSGREATLGGLIDAYCAAETDADRREWTRFILHTVVETELAAPAADLSAAVLEVPEPYGGGDDVPEGGYRRLIAALTPDAPVRTGAAVRTVRADGAGVTVEMTDGRTERGSHVLVTVPLGVLKAGTIGFLPALPGPKARAVAALGFGDFEKVVLRYDSRHWDEAATGFLIRHGGTPLRAWIDATGPAGAPTLIALAAGPAGRALSALTEQEVLRCARDVLATATGARLPDPAAWAVTGWRNDPFACGAYTHLTPGAGVTAIEALAAPLAGRVLFAGEATCPVRFGHADGAFSSGIREARRLLGAPSVELRLRT</sequence>
<evidence type="ECO:0000313" key="6">
    <source>
        <dbReference type="EMBL" id="GAT70040.1"/>
    </source>
</evidence>
<dbReference type="RefSeq" id="WP_068901897.1">
    <property type="nucleotide sequence ID" value="NZ_BDCX01000015.1"/>
</dbReference>